<keyword evidence="5" id="KW-0378">Hydrolase</keyword>
<dbReference type="EMBL" id="QJKJ01004306">
    <property type="protein sequence ID" value="RDX94689.1"/>
    <property type="molecule type" value="Genomic_DNA"/>
</dbReference>
<dbReference type="Pfam" id="PF17919">
    <property type="entry name" value="RT_RNaseH_2"/>
    <property type="match status" value="1"/>
</dbReference>
<sequence length="695" mass="80378">MKAFPFSFDGAAKDWLYLQPVLFNTWVDMKRIWRVCIDYKKINQATRKDHFPLPFIDQVLERLVTCKFILHRHINTRPLSSARSSHFPTLGCHLAYATPQAPSKESCMEVFMDDFMVYDHSFDACLESLSRVLDRCIETNLVLNFEKCHFMVTEGIVLGHLVSNRGIEVDKAKMILLLLSLTPHLCRKFAHSLDMQELKKRLTTTPILQAPDCELPFKLMCDVSNLELGAVLGQLVGKHSHELLSIIFALDKFRFYLLDSKIIIFSDHAALKFLLKKLDAKPRLIHRMLLLLEFDIEIKDKSGVQNLIANHLSIIERRINPLPIRDDFPYEQLMSFASVYQIMRSNQYSSVHYGSQQTTRKVLDSGFYWPTIFKDAYHFVTTCKQCQRAGVAITRKHEMPQHPILFCEVFDVWSIDFMGSFPISYDGWRLRPPKLMMLKSWWILFGVLKAFISDQGSHFCNKTMSTLLEKYGVVHRVATAYHPQTNGQAKVFNREIKQILQKLLEDALLAHKTAYRTPLGISLYRIIFCKGCHLPIEIEHHAYWAIKKCNLAFDQAGKERKLQLQELEELCLEAYENSKLIAGKLHCKKDGLFVITNVFPYGAVEIRNEATNKTFKVNAHQLKLFHECPTMMEGDVEDLSLVKPTLLEMSYLELQTSKLDNFGIHRKPRLRSKTFLLTAQPSSALLYVLYKNPTT</sequence>
<gene>
    <name evidence="9" type="primary">pol</name>
    <name evidence="9" type="ORF">CR513_22891</name>
</gene>
<comment type="caution">
    <text evidence="9">The sequence shown here is derived from an EMBL/GenBank/DDBJ whole genome shotgun (WGS) entry which is preliminary data.</text>
</comment>
<dbReference type="SUPFAM" id="SSF56672">
    <property type="entry name" value="DNA/RNA polymerases"/>
    <property type="match status" value="1"/>
</dbReference>
<dbReference type="Gene3D" id="1.10.340.70">
    <property type="match status" value="1"/>
</dbReference>
<dbReference type="PANTHER" id="PTHR37984:SF5">
    <property type="entry name" value="PROTEIN NYNRIN-LIKE"/>
    <property type="match status" value="1"/>
</dbReference>
<dbReference type="CDD" id="cd01647">
    <property type="entry name" value="RT_LTR"/>
    <property type="match status" value="1"/>
</dbReference>
<keyword evidence="1" id="KW-0808">Transferase</keyword>
<evidence type="ECO:0000313" key="10">
    <source>
        <dbReference type="Proteomes" id="UP000257109"/>
    </source>
</evidence>
<keyword evidence="7" id="KW-0511">Multifunctional enzyme</keyword>
<evidence type="ECO:0000256" key="2">
    <source>
        <dbReference type="ARBA" id="ARBA00022695"/>
    </source>
</evidence>
<evidence type="ECO:0000259" key="8">
    <source>
        <dbReference type="PROSITE" id="PS50994"/>
    </source>
</evidence>
<dbReference type="InterPro" id="IPR041373">
    <property type="entry name" value="RT_RNaseH"/>
</dbReference>
<keyword evidence="4" id="KW-0255">Endonuclease</keyword>
<keyword evidence="2" id="KW-0548">Nucleotidyltransferase</keyword>
<evidence type="ECO:0000256" key="1">
    <source>
        <dbReference type="ARBA" id="ARBA00022679"/>
    </source>
</evidence>
<dbReference type="GO" id="GO:0015074">
    <property type="term" value="P:DNA integration"/>
    <property type="evidence" value="ECO:0007669"/>
    <property type="project" value="InterPro"/>
</dbReference>
<dbReference type="Pfam" id="PF17921">
    <property type="entry name" value="Integrase_H2C2"/>
    <property type="match status" value="1"/>
</dbReference>
<dbReference type="InterPro" id="IPR043502">
    <property type="entry name" value="DNA/RNA_pol_sf"/>
</dbReference>
<feature type="domain" description="Integrase catalytic" evidence="8">
    <location>
        <begin position="444"/>
        <end position="548"/>
    </location>
</feature>
<organism evidence="9 10">
    <name type="scientific">Mucuna pruriens</name>
    <name type="common">Velvet bean</name>
    <name type="synonym">Dolichos pruriens</name>
    <dbReference type="NCBI Taxonomy" id="157652"/>
    <lineage>
        <taxon>Eukaryota</taxon>
        <taxon>Viridiplantae</taxon>
        <taxon>Streptophyta</taxon>
        <taxon>Embryophyta</taxon>
        <taxon>Tracheophyta</taxon>
        <taxon>Spermatophyta</taxon>
        <taxon>Magnoliopsida</taxon>
        <taxon>eudicotyledons</taxon>
        <taxon>Gunneridae</taxon>
        <taxon>Pentapetalae</taxon>
        <taxon>rosids</taxon>
        <taxon>fabids</taxon>
        <taxon>Fabales</taxon>
        <taxon>Fabaceae</taxon>
        <taxon>Papilionoideae</taxon>
        <taxon>50 kb inversion clade</taxon>
        <taxon>NPAAA clade</taxon>
        <taxon>indigoferoid/millettioid clade</taxon>
        <taxon>Phaseoleae</taxon>
        <taxon>Mucuna</taxon>
    </lineage>
</organism>
<dbReference type="Gene3D" id="3.30.70.270">
    <property type="match status" value="1"/>
</dbReference>
<dbReference type="InterPro" id="IPR001584">
    <property type="entry name" value="Integrase_cat-core"/>
</dbReference>
<keyword evidence="10" id="KW-1185">Reference proteome</keyword>
<keyword evidence="6" id="KW-0695">RNA-directed DNA polymerase</keyword>
<dbReference type="InterPro" id="IPR036397">
    <property type="entry name" value="RNaseH_sf"/>
</dbReference>
<proteinExistence type="predicted"/>
<dbReference type="PANTHER" id="PTHR37984">
    <property type="entry name" value="PROTEIN CBG26694"/>
    <property type="match status" value="1"/>
</dbReference>
<dbReference type="InterPro" id="IPR041577">
    <property type="entry name" value="RT_RNaseH_2"/>
</dbReference>
<evidence type="ECO:0000256" key="7">
    <source>
        <dbReference type="ARBA" id="ARBA00023268"/>
    </source>
</evidence>
<dbReference type="CDD" id="cd09274">
    <property type="entry name" value="RNase_HI_RT_Ty3"/>
    <property type="match status" value="1"/>
</dbReference>
<dbReference type="OrthoDB" id="10055717at2759"/>
<keyword evidence="3" id="KW-0540">Nuclease</keyword>
<dbReference type="PROSITE" id="PS50994">
    <property type="entry name" value="INTEGRASE"/>
    <property type="match status" value="1"/>
</dbReference>
<dbReference type="GO" id="GO:0003964">
    <property type="term" value="F:RNA-directed DNA polymerase activity"/>
    <property type="evidence" value="ECO:0007669"/>
    <property type="project" value="UniProtKB-KW"/>
</dbReference>
<dbReference type="AlphaFoldDB" id="A0A371GW10"/>
<dbReference type="InterPro" id="IPR012337">
    <property type="entry name" value="RNaseH-like_sf"/>
</dbReference>
<dbReference type="GO" id="GO:0016787">
    <property type="term" value="F:hydrolase activity"/>
    <property type="evidence" value="ECO:0007669"/>
    <property type="project" value="UniProtKB-KW"/>
</dbReference>
<dbReference type="InterPro" id="IPR050951">
    <property type="entry name" value="Retrovirus_Pol_polyprotein"/>
</dbReference>
<evidence type="ECO:0000256" key="4">
    <source>
        <dbReference type="ARBA" id="ARBA00022759"/>
    </source>
</evidence>
<dbReference type="GO" id="GO:0004519">
    <property type="term" value="F:endonuclease activity"/>
    <property type="evidence" value="ECO:0007669"/>
    <property type="project" value="UniProtKB-KW"/>
</dbReference>
<dbReference type="GO" id="GO:0003676">
    <property type="term" value="F:nucleic acid binding"/>
    <property type="evidence" value="ECO:0007669"/>
    <property type="project" value="InterPro"/>
</dbReference>
<dbReference type="Pfam" id="PF17917">
    <property type="entry name" value="RT_RNaseH"/>
    <property type="match status" value="1"/>
</dbReference>
<evidence type="ECO:0000256" key="5">
    <source>
        <dbReference type="ARBA" id="ARBA00022801"/>
    </source>
</evidence>
<reference evidence="9" key="1">
    <citation type="submission" date="2018-05" db="EMBL/GenBank/DDBJ databases">
        <title>Draft genome of Mucuna pruriens seed.</title>
        <authorList>
            <person name="Nnadi N.E."/>
            <person name="Vos R."/>
            <person name="Hasami M.H."/>
            <person name="Devisetty U.K."/>
            <person name="Aguiy J.C."/>
        </authorList>
    </citation>
    <scope>NUCLEOTIDE SEQUENCE [LARGE SCALE GENOMIC DNA]</scope>
    <source>
        <strain evidence="9">JCA_2017</strain>
    </source>
</reference>
<evidence type="ECO:0000256" key="6">
    <source>
        <dbReference type="ARBA" id="ARBA00022918"/>
    </source>
</evidence>
<name>A0A371GW10_MUCPR</name>
<dbReference type="InterPro" id="IPR041588">
    <property type="entry name" value="Integrase_H2C2"/>
</dbReference>
<evidence type="ECO:0000313" key="9">
    <source>
        <dbReference type="EMBL" id="RDX94689.1"/>
    </source>
</evidence>
<protein>
    <submittedName>
        <fullName evidence="9">Retrovirus-related Pol polyprotein from transposon 17.6</fullName>
    </submittedName>
</protein>
<dbReference type="InterPro" id="IPR043128">
    <property type="entry name" value="Rev_trsase/Diguanyl_cyclase"/>
</dbReference>
<dbReference type="Gene3D" id="3.30.420.10">
    <property type="entry name" value="Ribonuclease H-like superfamily/Ribonuclease H"/>
    <property type="match status" value="1"/>
</dbReference>
<evidence type="ECO:0000256" key="3">
    <source>
        <dbReference type="ARBA" id="ARBA00022722"/>
    </source>
</evidence>
<dbReference type="SUPFAM" id="SSF53098">
    <property type="entry name" value="Ribonuclease H-like"/>
    <property type="match status" value="1"/>
</dbReference>
<accession>A0A371GW10</accession>
<feature type="non-terminal residue" evidence="9">
    <location>
        <position position="1"/>
    </location>
</feature>
<dbReference type="Proteomes" id="UP000257109">
    <property type="component" value="Unassembled WGS sequence"/>
</dbReference>